<evidence type="ECO:0000313" key="3">
    <source>
        <dbReference type="Proteomes" id="UP001297581"/>
    </source>
</evidence>
<dbReference type="Proteomes" id="UP001297581">
    <property type="component" value="Unassembled WGS sequence"/>
</dbReference>
<feature type="signal peptide" evidence="1">
    <location>
        <begin position="1"/>
        <end position="18"/>
    </location>
</feature>
<reference evidence="2 3" key="1">
    <citation type="submission" date="2022-02" db="EMBL/GenBank/DDBJ databases">
        <title>The genome sequence of Shewanella sp. 3B26.</title>
        <authorList>
            <person name="Du J."/>
        </authorList>
    </citation>
    <scope>NUCLEOTIDE SEQUENCE [LARGE SCALE GENOMIC DNA]</scope>
    <source>
        <strain evidence="2 3">3B26</strain>
    </source>
</reference>
<keyword evidence="3" id="KW-1185">Reference proteome</keyword>
<gene>
    <name evidence="2" type="ORF">MJ923_02250</name>
</gene>
<comment type="caution">
    <text evidence="2">The sequence shown here is derived from an EMBL/GenBank/DDBJ whole genome shotgun (WGS) entry which is preliminary data.</text>
</comment>
<dbReference type="AlphaFoldDB" id="A0AAJ1BE62"/>
<accession>A0AAJ1BE62</accession>
<evidence type="ECO:0000313" key="2">
    <source>
        <dbReference type="EMBL" id="MCH4293127.1"/>
    </source>
</evidence>
<keyword evidence="1" id="KW-0732">Signal</keyword>
<dbReference type="SUPFAM" id="SSF53850">
    <property type="entry name" value="Periplasmic binding protein-like II"/>
    <property type="match status" value="1"/>
</dbReference>
<evidence type="ECO:0008006" key="4">
    <source>
        <dbReference type="Google" id="ProtNLM"/>
    </source>
</evidence>
<organism evidence="2 3">
    <name type="scientific">Shewanella zhuhaiensis</name>
    <dbReference type="NCBI Taxonomy" id="2919576"/>
    <lineage>
        <taxon>Bacteria</taxon>
        <taxon>Pseudomonadati</taxon>
        <taxon>Pseudomonadota</taxon>
        <taxon>Gammaproteobacteria</taxon>
        <taxon>Alteromonadales</taxon>
        <taxon>Shewanellaceae</taxon>
        <taxon>Shewanella</taxon>
    </lineage>
</organism>
<feature type="chain" id="PRO_5042568269" description="ABC transporter substrate-binding protein" evidence="1">
    <location>
        <begin position="19"/>
        <end position="275"/>
    </location>
</feature>
<evidence type="ECO:0000256" key="1">
    <source>
        <dbReference type="SAM" id="SignalP"/>
    </source>
</evidence>
<sequence>MAKFGIALLWLVSCLSQAQTQILLFADHPIDIHLSQETLNANILNALEQHADGQLHFSYQLVPQNRSWRMLEKMPACLINQIKTPERQAKAYFTHFPLTLYPPLRLIVAQATATSWPAEFTPASYNLPGNNLIGLVKGRSYGEALDIAFAATPQHYFVRGGTEPAERTLDMLIAKRISATVDYSRSVRVYLDEIQSPFAFKAIPIAGENSAVAGFIACSKDNQGKAMVEALDMAFAKDAMLEDYIKFHRAFFGDEEGAFLEADIRARHLSLKASH</sequence>
<protein>
    <recommendedName>
        <fullName evidence="4">ABC transporter substrate-binding protein</fullName>
    </recommendedName>
</protein>
<dbReference type="EMBL" id="JAKUDL010000001">
    <property type="protein sequence ID" value="MCH4293127.1"/>
    <property type="molecule type" value="Genomic_DNA"/>
</dbReference>
<dbReference type="RefSeq" id="WP_240589736.1">
    <property type="nucleotide sequence ID" value="NZ_JAKUDL010000001.1"/>
</dbReference>
<name>A0AAJ1BE62_9GAMM</name>
<proteinExistence type="predicted"/>